<dbReference type="AlphaFoldDB" id="A0A8H7RKK1"/>
<dbReference type="PANTHER" id="PTHR31595:SF57">
    <property type="entry name" value="OS04G0481900 PROTEIN"/>
    <property type="match status" value="1"/>
</dbReference>
<proteinExistence type="predicted"/>
<feature type="transmembrane region" description="Helical" evidence="1">
    <location>
        <begin position="55"/>
        <end position="74"/>
    </location>
</feature>
<name>A0A8H7RKK1_9FUNG</name>
<keyword evidence="3" id="KW-1185">Reference proteome</keyword>
<keyword evidence="1" id="KW-0812">Transmembrane</keyword>
<dbReference type="GO" id="GO:0008374">
    <property type="term" value="F:O-acyltransferase activity"/>
    <property type="evidence" value="ECO:0007669"/>
    <property type="project" value="InterPro"/>
</dbReference>
<evidence type="ECO:0008006" key="4">
    <source>
        <dbReference type="Google" id="ProtNLM"/>
    </source>
</evidence>
<keyword evidence="1" id="KW-1133">Transmembrane helix</keyword>
<protein>
    <recommendedName>
        <fullName evidence="4">Wax synthase domain-containing protein</fullName>
    </recommendedName>
</protein>
<evidence type="ECO:0000256" key="1">
    <source>
        <dbReference type="SAM" id="Phobius"/>
    </source>
</evidence>
<keyword evidence="1" id="KW-0472">Membrane</keyword>
<dbReference type="GO" id="GO:0006629">
    <property type="term" value="P:lipid metabolic process"/>
    <property type="evidence" value="ECO:0007669"/>
    <property type="project" value="InterPro"/>
</dbReference>
<feature type="transmembrane region" description="Helical" evidence="1">
    <location>
        <begin position="132"/>
        <end position="150"/>
    </location>
</feature>
<feature type="transmembrane region" description="Helical" evidence="1">
    <location>
        <begin position="427"/>
        <end position="447"/>
    </location>
</feature>
<dbReference type="EMBL" id="JAEPRC010000068">
    <property type="protein sequence ID" value="KAG2211351.1"/>
    <property type="molecule type" value="Genomic_DNA"/>
</dbReference>
<sequence length="463" mass="51958">MYVDHTKPPFIDITLPPAIILPVYALISLYGVVVTIDFFLLRNERHFASFITPKLLRLIMAVVHVMIPMVFISSHPPSNILFAAVPWFLASYSAHMPTDHFTIEKYIHTIFKITVDDEDSLTTSKTKIRAKGAAKIALGIFKIAFMHLMINPLLPRHPDYALEYAWNSAMSMIYTVLFGIKAYCLLGAADVFMGIEQLLFAWNMVTLFNSPIISNSPRDFWSRRWNKVVRNLLHSLVFEPKKTVDVDENKLLTSPSLSTLNVALKEEAPIKKRSTKKSTKKTTTTITTTTTTASTTTTTATTTTTTTRVTRAAAAAAAKAKSKEAEADEIKIQAGINTESTDEEEHEIIVTHNGSTKRLPKKSFWITRQGKGLLSFIVSGIFHELIIMSACRHITLENLIFFILQGAAVMIEVELRQGNLKQEPKGIIRVVCVALQLIFMSITGRLFTGPFLRYQFFPENLSV</sequence>
<comment type="caution">
    <text evidence="2">The sequence shown here is derived from an EMBL/GenBank/DDBJ whole genome shotgun (WGS) entry which is preliminary data.</text>
</comment>
<feature type="transmembrane region" description="Helical" evidence="1">
    <location>
        <begin position="20"/>
        <end position="43"/>
    </location>
</feature>
<dbReference type="Proteomes" id="UP000650833">
    <property type="component" value="Unassembled WGS sequence"/>
</dbReference>
<dbReference type="OrthoDB" id="1077582at2759"/>
<feature type="transmembrane region" description="Helical" evidence="1">
    <location>
        <begin position="170"/>
        <end position="195"/>
    </location>
</feature>
<evidence type="ECO:0000313" key="2">
    <source>
        <dbReference type="EMBL" id="KAG2211351.1"/>
    </source>
</evidence>
<dbReference type="InterPro" id="IPR044851">
    <property type="entry name" value="Wax_synthase"/>
</dbReference>
<gene>
    <name evidence="2" type="ORF">INT46_002049</name>
</gene>
<feature type="transmembrane region" description="Helical" evidence="1">
    <location>
        <begin position="80"/>
        <end position="98"/>
    </location>
</feature>
<reference evidence="2" key="1">
    <citation type="submission" date="2020-12" db="EMBL/GenBank/DDBJ databases">
        <title>Metabolic potential, ecology and presence of endohyphal bacteria is reflected in genomic diversity of Mucoromycotina.</title>
        <authorList>
            <person name="Muszewska A."/>
            <person name="Okrasinska A."/>
            <person name="Steczkiewicz K."/>
            <person name="Drgas O."/>
            <person name="Orlowska M."/>
            <person name="Perlinska-Lenart U."/>
            <person name="Aleksandrzak-Piekarczyk T."/>
            <person name="Szatraj K."/>
            <person name="Zielenkiewicz U."/>
            <person name="Pilsyk S."/>
            <person name="Malc E."/>
            <person name="Mieczkowski P."/>
            <person name="Kruszewska J.S."/>
            <person name="Biernat P."/>
            <person name="Pawlowska J."/>
        </authorList>
    </citation>
    <scope>NUCLEOTIDE SEQUENCE</scope>
    <source>
        <strain evidence="2">CBS 226.32</strain>
    </source>
</reference>
<dbReference type="PANTHER" id="PTHR31595">
    <property type="entry name" value="LONG-CHAIN-ALCOHOL O-FATTY-ACYLTRANSFERASE 3-RELATED"/>
    <property type="match status" value="1"/>
</dbReference>
<accession>A0A8H7RKK1</accession>
<organism evidence="2 3">
    <name type="scientific">Mucor plumbeus</name>
    <dbReference type="NCBI Taxonomy" id="97098"/>
    <lineage>
        <taxon>Eukaryota</taxon>
        <taxon>Fungi</taxon>
        <taxon>Fungi incertae sedis</taxon>
        <taxon>Mucoromycota</taxon>
        <taxon>Mucoromycotina</taxon>
        <taxon>Mucoromycetes</taxon>
        <taxon>Mucorales</taxon>
        <taxon>Mucorineae</taxon>
        <taxon>Mucoraceae</taxon>
        <taxon>Mucor</taxon>
    </lineage>
</organism>
<evidence type="ECO:0000313" key="3">
    <source>
        <dbReference type="Proteomes" id="UP000650833"/>
    </source>
</evidence>